<dbReference type="PANTHER" id="PTHR43597">
    <property type="entry name" value="SULFUR ACCEPTOR PROTEIN CSDE"/>
    <property type="match status" value="1"/>
</dbReference>
<evidence type="ECO:0000259" key="2">
    <source>
        <dbReference type="Pfam" id="PF02657"/>
    </source>
</evidence>
<dbReference type="InterPro" id="IPR003808">
    <property type="entry name" value="Fe-S_metab-assoc_dom"/>
</dbReference>
<evidence type="ECO:0000256" key="1">
    <source>
        <dbReference type="ARBA" id="ARBA00010282"/>
    </source>
</evidence>
<dbReference type="PANTHER" id="PTHR43597:SF5">
    <property type="entry name" value="SUFE-LIKE PROTEIN 2, CHLOROPLASTIC"/>
    <property type="match status" value="1"/>
</dbReference>
<keyword evidence="4" id="KW-1185">Reference proteome</keyword>
<dbReference type="EMBL" id="BLLF01001903">
    <property type="protein sequence ID" value="GFH21777.1"/>
    <property type="molecule type" value="Genomic_DNA"/>
</dbReference>
<dbReference type="AlphaFoldDB" id="A0A699ZGB0"/>
<feature type="domain" description="Fe-S metabolism associated" evidence="2">
    <location>
        <begin position="1"/>
        <end position="95"/>
    </location>
</feature>
<proteinExistence type="inferred from homology"/>
<evidence type="ECO:0000313" key="3">
    <source>
        <dbReference type="EMBL" id="GFH21777.1"/>
    </source>
</evidence>
<name>A0A699ZGB0_HAELA</name>
<gene>
    <name evidence="3" type="ORF">HaLaN_19143</name>
</gene>
<organism evidence="3 4">
    <name type="scientific">Haematococcus lacustris</name>
    <name type="common">Green alga</name>
    <name type="synonym">Haematococcus pluvialis</name>
    <dbReference type="NCBI Taxonomy" id="44745"/>
    <lineage>
        <taxon>Eukaryota</taxon>
        <taxon>Viridiplantae</taxon>
        <taxon>Chlorophyta</taxon>
        <taxon>core chlorophytes</taxon>
        <taxon>Chlorophyceae</taxon>
        <taxon>CS clade</taxon>
        <taxon>Chlamydomonadales</taxon>
        <taxon>Haematococcaceae</taxon>
        <taxon>Haematococcus</taxon>
    </lineage>
</organism>
<dbReference type="Proteomes" id="UP000485058">
    <property type="component" value="Unassembled WGS sequence"/>
</dbReference>
<comment type="similarity">
    <text evidence="1">Belongs to the SufE family.</text>
</comment>
<dbReference type="Pfam" id="PF02657">
    <property type="entry name" value="SufE"/>
    <property type="match status" value="1"/>
</dbReference>
<protein>
    <submittedName>
        <fullName evidence="3">SufE domain-containing protein</fullName>
    </submittedName>
</protein>
<dbReference type="Gene3D" id="3.90.1010.10">
    <property type="match status" value="1"/>
</dbReference>
<dbReference type="SUPFAM" id="SSF82649">
    <property type="entry name" value="SufE/NifU"/>
    <property type="match status" value="1"/>
</dbReference>
<reference evidence="3 4" key="1">
    <citation type="submission" date="2020-02" db="EMBL/GenBank/DDBJ databases">
        <title>Draft genome sequence of Haematococcus lacustris strain NIES-144.</title>
        <authorList>
            <person name="Morimoto D."/>
            <person name="Nakagawa S."/>
            <person name="Yoshida T."/>
            <person name="Sawayama S."/>
        </authorList>
    </citation>
    <scope>NUCLEOTIDE SEQUENCE [LARGE SCALE GENOMIC DNA]</scope>
    <source>
        <strain evidence="3 4">NIES-144</strain>
    </source>
</reference>
<accession>A0A699ZGB0</accession>
<sequence length="107" mass="11781">MPAELHVPENKVEGCVSQVWVVPELRDDGKVYWQADSDSQLTKGLAALLVQGLSGCTPQEIMAVQADFIDMLGLKQSLTPSRNNGFLNMLRLMQRKTLQLAAGQALR</sequence>
<feature type="non-terminal residue" evidence="3">
    <location>
        <position position="1"/>
    </location>
</feature>
<evidence type="ECO:0000313" key="4">
    <source>
        <dbReference type="Proteomes" id="UP000485058"/>
    </source>
</evidence>
<comment type="caution">
    <text evidence="3">The sequence shown here is derived from an EMBL/GenBank/DDBJ whole genome shotgun (WGS) entry which is preliminary data.</text>
</comment>